<evidence type="ECO:0000259" key="8">
    <source>
        <dbReference type="Pfam" id="PF14693"/>
    </source>
</evidence>
<dbReference type="InterPro" id="IPR020057">
    <property type="entry name" value="Ribosomal_bL25_b-dom"/>
</dbReference>
<sequence length="214" mass="23834">MSQFNFEAKARTDLGKGASRRLRRENKFIPAIVYGGEAEPQSIALEQREFYRILVLDEAIYTSVLNLKIDGKAEQVIMKDMQRHPFKTNTVMHIDFQRVDSKTKVNILVPFHIENEENCLGVKTQDGMLLRQLNDVEITAFPQDLPDNLVVDVANLEVGQTIHLSDLDLPKGVEIPALALGHDEGIVTVHAKRGGSDEEDTEAEAAEGETPAAE</sequence>
<dbReference type="NCBIfam" id="NF004130">
    <property type="entry name" value="PRK05618.1-5"/>
    <property type="match status" value="1"/>
</dbReference>
<keyword evidence="2 5" id="KW-0694">RNA-binding</keyword>
<dbReference type="NCBIfam" id="NF004612">
    <property type="entry name" value="PRK05943.1"/>
    <property type="match status" value="1"/>
</dbReference>
<evidence type="ECO:0000256" key="4">
    <source>
        <dbReference type="ARBA" id="ARBA00023274"/>
    </source>
</evidence>
<dbReference type="InterPro" id="IPR011035">
    <property type="entry name" value="Ribosomal_bL25/Gln-tRNA_synth"/>
</dbReference>
<evidence type="ECO:0000256" key="6">
    <source>
        <dbReference type="SAM" id="MobiDB-lite"/>
    </source>
</evidence>
<feature type="domain" description="Large ribosomal subunit protein bL25 beta" evidence="8">
    <location>
        <begin position="104"/>
        <end position="192"/>
    </location>
</feature>
<evidence type="ECO:0000256" key="3">
    <source>
        <dbReference type="ARBA" id="ARBA00022980"/>
    </source>
</evidence>
<gene>
    <name evidence="5 9" type="primary">rplY</name>
    <name evidence="5" type="synonym">ctc</name>
    <name evidence="9" type="ORF">GCM10007878_21910</name>
</gene>
<dbReference type="PANTHER" id="PTHR33284">
    <property type="entry name" value="RIBOSOMAL PROTEIN L25/GLN-TRNA SYNTHETASE, ANTI-CODON-BINDING DOMAIN-CONTAINING PROTEIN"/>
    <property type="match status" value="1"/>
</dbReference>
<dbReference type="GO" id="GO:0005840">
    <property type="term" value="C:ribosome"/>
    <property type="evidence" value="ECO:0007669"/>
    <property type="project" value="UniProtKB-KW"/>
</dbReference>
<dbReference type="InterPro" id="IPR029751">
    <property type="entry name" value="Ribosomal_L25_dom"/>
</dbReference>
<dbReference type="InterPro" id="IPR037121">
    <property type="entry name" value="Ribosomal_bL25_C"/>
</dbReference>
<evidence type="ECO:0000256" key="2">
    <source>
        <dbReference type="ARBA" id="ARBA00022884"/>
    </source>
</evidence>
<accession>A0ABQ6A061</accession>
<evidence type="ECO:0000259" key="7">
    <source>
        <dbReference type="Pfam" id="PF01386"/>
    </source>
</evidence>
<dbReference type="PANTHER" id="PTHR33284:SF1">
    <property type="entry name" value="RIBOSOMAL PROTEIN L25_GLN-TRNA SYNTHETASE, ANTI-CODON-BINDING DOMAIN-CONTAINING PROTEIN"/>
    <property type="match status" value="1"/>
</dbReference>
<reference evidence="10" key="1">
    <citation type="journal article" date="2019" name="Int. J. Syst. Evol. Microbiol.">
        <title>The Global Catalogue of Microorganisms (GCM) 10K type strain sequencing project: providing services to taxonomists for standard genome sequencing and annotation.</title>
        <authorList>
            <consortium name="The Broad Institute Genomics Platform"/>
            <consortium name="The Broad Institute Genome Sequencing Center for Infectious Disease"/>
            <person name="Wu L."/>
            <person name="Ma J."/>
        </authorList>
    </citation>
    <scope>NUCLEOTIDE SEQUENCE [LARGE SCALE GENOMIC DNA]</scope>
    <source>
        <strain evidence="10">NBRC 100033</strain>
    </source>
</reference>
<feature type="domain" description="Large ribosomal subunit protein bL25 L25" evidence="7">
    <location>
        <begin position="7"/>
        <end position="96"/>
    </location>
</feature>
<dbReference type="InterPro" id="IPR001021">
    <property type="entry name" value="Ribosomal_bL25_long"/>
</dbReference>
<evidence type="ECO:0000256" key="1">
    <source>
        <dbReference type="ARBA" id="ARBA00022730"/>
    </source>
</evidence>
<dbReference type="RefSeq" id="WP_027851345.1">
    <property type="nucleotide sequence ID" value="NZ_BSOR01000038.1"/>
</dbReference>
<evidence type="ECO:0000313" key="10">
    <source>
        <dbReference type="Proteomes" id="UP001156682"/>
    </source>
</evidence>
<dbReference type="HAMAP" id="MF_01334">
    <property type="entry name" value="Ribosomal_bL25_CTC"/>
    <property type="match status" value="1"/>
</dbReference>
<keyword evidence="4 5" id="KW-0687">Ribonucleoprotein</keyword>
<dbReference type="Proteomes" id="UP001156682">
    <property type="component" value="Unassembled WGS sequence"/>
</dbReference>
<dbReference type="Pfam" id="PF01386">
    <property type="entry name" value="Ribosomal_L25p"/>
    <property type="match status" value="1"/>
</dbReference>
<comment type="subunit">
    <text evidence="5">Part of the 50S ribosomal subunit; part of the 5S rRNA/L5/L18/L25 subcomplex. Contacts the 5S rRNA. Binds to the 5S rRNA independently of L5 and L18.</text>
</comment>
<keyword evidence="3 5" id="KW-0689">Ribosomal protein</keyword>
<proteinExistence type="inferred from homology"/>
<dbReference type="InterPro" id="IPR020056">
    <property type="entry name" value="Rbsml_bL25/Gln-tRNA_synth_N"/>
</dbReference>
<feature type="compositionally biased region" description="Acidic residues" evidence="6">
    <location>
        <begin position="197"/>
        <end position="207"/>
    </location>
</feature>
<comment type="similarity">
    <text evidence="5">Belongs to the bacterial ribosomal protein bL25 family. CTC subfamily.</text>
</comment>
<dbReference type="NCBIfam" id="TIGR00731">
    <property type="entry name" value="bL25_bact_ctc"/>
    <property type="match status" value="1"/>
</dbReference>
<dbReference type="NCBIfam" id="NF004128">
    <property type="entry name" value="PRK05618.1-2"/>
    <property type="match status" value="1"/>
</dbReference>
<evidence type="ECO:0000313" key="9">
    <source>
        <dbReference type="EMBL" id="GLR64753.1"/>
    </source>
</evidence>
<protein>
    <recommendedName>
        <fullName evidence="5">Large ribosomal subunit protein bL25</fullName>
    </recommendedName>
    <alternativeName>
        <fullName evidence="5">General stress protein CTC</fullName>
    </alternativeName>
</protein>
<keyword evidence="1 5" id="KW-0699">rRNA-binding</keyword>
<dbReference type="Gene3D" id="2.170.120.20">
    <property type="entry name" value="Ribosomal protein L25, beta domain"/>
    <property type="match status" value="1"/>
</dbReference>
<dbReference type="CDD" id="cd00495">
    <property type="entry name" value="Ribosomal_L25_TL5_CTC"/>
    <property type="match status" value="1"/>
</dbReference>
<comment type="function">
    <text evidence="5">This is one of the proteins that binds to the 5S RNA in the ribosome where it forms part of the central protuberance.</text>
</comment>
<comment type="caution">
    <text evidence="9">The sequence shown here is derived from an EMBL/GenBank/DDBJ whole genome shotgun (WGS) entry which is preliminary data.</text>
</comment>
<dbReference type="InterPro" id="IPR020930">
    <property type="entry name" value="Ribosomal_uL5_bac-type"/>
</dbReference>
<keyword evidence="10" id="KW-1185">Reference proteome</keyword>
<name>A0ABQ6A061_9GAMM</name>
<dbReference type="EMBL" id="BSOR01000038">
    <property type="protein sequence ID" value="GLR64753.1"/>
    <property type="molecule type" value="Genomic_DNA"/>
</dbReference>
<feature type="region of interest" description="Disordered" evidence="6">
    <location>
        <begin position="192"/>
        <end position="214"/>
    </location>
</feature>
<evidence type="ECO:0000256" key="5">
    <source>
        <dbReference type="HAMAP-Rule" id="MF_01334"/>
    </source>
</evidence>
<dbReference type="SUPFAM" id="SSF50715">
    <property type="entry name" value="Ribosomal protein L25-like"/>
    <property type="match status" value="1"/>
</dbReference>
<dbReference type="Pfam" id="PF14693">
    <property type="entry name" value="Ribosomal_TL5_C"/>
    <property type="match status" value="1"/>
</dbReference>
<organism evidence="9 10">
    <name type="scientific">Marinospirillum insulare</name>
    <dbReference type="NCBI Taxonomy" id="217169"/>
    <lineage>
        <taxon>Bacteria</taxon>
        <taxon>Pseudomonadati</taxon>
        <taxon>Pseudomonadota</taxon>
        <taxon>Gammaproteobacteria</taxon>
        <taxon>Oceanospirillales</taxon>
        <taxon>Oceanospirillaceae</taxon>
        <taxon>Marinospirillum</taxon>
    </lineage>
</organism>
<dbReference type="Gene3D" id="2.40.240.10">
    <property type="entry name" value="Ribosomal Protein L25, Chain P"/>
    <property type="match status" value="1"/>
</dbReference>